<sequence>MDRQHPRSVVAATGLLLLLVLLGGITAVLTGVLQDDLILNWAQGHRSAREILELQGLDYLKEEQPIAVPQFFPVASVLFVVVASLLGVLLAFFRGGHGWARLSLTGLVAMTAVATVSGIRVSPPLVFEVLSYVSIVVAVAVLVALWLPSTSAFLRAQD</sequence>
<dbReference type="EMBL" id="CAEZXR010000025">
    <property type="protein sequence ID" value="CAB4689873.1"/>
    <property type="molecule type" value="Genomic_DNA"/>
</dbReference>
<keyword evidence="1" id="KW-0472">Membrane</keyword>
<evidence type="ECO:0000313" key="2">
    <source>
        <dbReference type="EMBL" id="CAB4689873.1"/>
    </source>
</evidence>
<keyword evidence="1" id="KW-0812">Transmembrane</keyword>
<feature type="transmembrane region" description="Helical" evidence="1">
    <location>
        <begin position="99"/>
        <end position="119"/>
    </location>
</feature>
<protein>
    <submittedName>
        <fullName evidence="2">Unannotated protein</fullName>
    </submittedName>
</protein>
<name>A0A6J6NZY4_9ZZZZ</name>
<organism evidence="2">
    <name type="scientific">freshwater metagenome</name>
    <dbReference type="NCBI Taxonomy" id="449393"/>
    <lineage>
        <taxon>unclassified sequences</taxon>
        <taxon>metagenomes</taxon>
        <taxon>ecological metagenomes</taxon>
    </lineage>
</organism>
<feature type="transmembrane region" description="Helical" evidence="1">
    <location>
        <begin position="125"/>
        <end position="147"/>
    </location>
</feature>
<accession>A0A6J6NZY4</accession>
<dbReference type="AlphaFoldDB" id="A0A6J6NZY4"/>
<reference evidence="2" key="1">
    <citation type="submission" date="2020-05" db="EMBL/GenBank/DDBJ databases">
        <authorList>
            <person name="Chiriac C."/>
            <person name="Salcher M."/>
            <person name="Ghai R."/>
            <person name="Kavagutti S V."/>
        </authorList>
    </citation>
    <scope>NUCLEOTIDE SEQUENCE</scope>
</reference>
<evidence type="ECO:0000256" key="1">
    <source>
        <dbReference type="SAM" id="Phobius"/>
    </source>
</evidence>
<feature type="transmembrane region" description="Helical" evidence="1">
    <location>
        <begin position="71"/>
        <end position="92"/>
    </location>
</feature>
<proteinExistence type="predicted"/>
<gene>
    <name evidence="2" type="ORF">UFOPK2579_00334</name>
</gene>
<keyword evidence="1" id="KW-1133">Transmembrane helix</keyword>